<dbReference type="Proteomes" id="UP000887580">
    <property type="component" value="Unplaced"/>
</dbReference>
<dbReference type="WBParaSite" id="PS1159_v2.g14856.t1">
    <property type="protein sequence ID" value="PS1159_v2.g14856.t1"/>
    <property type="gene ID" value="PS1159_v2.g14856"/>
</dbReference>
<protein>
    <submittedName>
        <fullName evidence="2">Nucleotide-diphospho-sugar transferase domain-containing protein</fullName>
    </submittedName>
</protein>
<accession>A0AC35F832</accession>
<name>A0AC35F832_9BILA</name>
<evidence type="ECO:0000313" key="1">
    <source>
        <dbReference type="Proteomes" id="UP000887580"/>
    </source>
</evidence>
<proteinExistence type="predicted"/>
<evidence type="ECO:0000313" key="2">
    <source>
        <dbReference type="WBParaSite" id="PS1159_v2.g14856.t1"/>
    </source>
</evidence>
<sequence length="317" mass="37022">MTSSVWQILQMSTTTTTMLEKRKTSLKSSPSHLQQEMNNNNNEISYMPPAENLLSSPSKPDHPQSPMKRSPSKRSYKKPNYSILWPSRFLNAIFGPKIYKLIIYGTWLFWFVCGVFVLRKTGRATKAVYYVKEHAHTVSLSSIEESDRFKDLIKVLDKNFTRPPAFLLLNQYALNMTFNFLCNTAIYPGVHERLVFVTLDSKARDVLAEHWPNIQQLYWPTPSLYKPFSFAEGPYQLIYLLRSNLAIALIRNNKSFWMMQQDTFWRESLFDKNLEDDPSFDALFDQIGDDEDSLRAEWVNGKCIFLFIVYSYPSRIP</sequence>
<reference evidence="2" key="1">
    <citation type="submission" date="2022-11" db="UniProtKB">
        <authorList>
            <consortium name="WormBaseParasite"/>
        </authorList>
    </citation>
    <scope>IDENTIFICATION</scope>
</reference>
<organism evidence="1 2">
    <name type="scientific">Panagrolaimus sp. PS1159</name>
    <dbReference type="NCBI Taxonomy" id="55785"/>
    <lineage>
        <taxon>Eukaryota</taxon>
        <taxon>Metazoa</taxon>
        <taxon>Ecdysozoa</taxon>
        <taxon>Nematoda</taxon>
        <taxon>Chromadorea</taxon>
        <taxon>Rhabditida</taxon>
        <taxon>Tylenchina</taxon>
        <taxon>Panagrolaimomorpha</taxon>
        <taxon>Panagrolaimoidea</taxon>
        <taxon>Panagrolaimidae</taxon>
        <taxon>Panagrolaimus</taxon>
    </lineage>
</organism>